<protein>
    <submittedName>
        <fullName evidence="1">Uncharacterized protein</fullName>
    </submittedName>
</protein>
<name>A0A919GI36_9ACTN</name>
<keyword evidence="2" id="KW-1185">Reference proteome</keyword>
<comment type="caution">
    <text evidence="1">The sequence shown here is derived from an EMBL/GenBank/DDBJ whole genome shotgun (WGS) entry which is preliminary data.</text>
</comment>
<dbReference type="EMBL" id="BNCD01000015">
    <property type="protein sequence ID" value="GHH84405.1"/>
    <property type="molecule type" value="Genomic_DNA"/>
</dbReference>
<gene>
    <name evidence="1" type="ORF">GCM10018793_48680</name>
</gene>
<dbReference type="AlphaFoldDB" id="A0A919GI36"/>
<evidence type="ECO:0000313" key="1">
    <source>
        <dbReference type="EMBL" id="GHH84405.1"/>
    </source>
</evidence>
<reference evidence="1" key="1">
    <citation type="journal article" date="2014" name="Int. J. Syst. Evol. Microbiol.">
        <title>Complete genome sequence of Corynebacterium casei LMG S-19264T (=DSM 44701T), isolated from a smear-ripened cheese.</title>
        <authorList>
            <consortium name="US DOE Joint Genome Institute (JGI-PGF)"/>
            <person name="Walter F."/>
            <person name="Albersmeier A."/>
            <person name="Kalinowski J."/>
            <person name="Ruckert C."/>
        </authorList>
    </citation>
    <scope>NUCLEOTIDE SEQUENCE</scope>
    <source>
        <strain evidence="1">JCM 5069</strain>
    </source>
</reference>
<dbReference type="Proteomes" id="UP000603708">
    <property type="component" value="Unassembled WGS sequence"/>
</dbReference>
<reference evidence="1" key="2">
    <citation type="submission" date="2020-09" db="EMBL/GenBank/DDBJ databases">
        <authorList>
            <person name="Sun Q."/>
            <person name="Ohkuma M."/>
        </authorList>
    </citation>
    <scope>NUCLEOTIDE SEQUENCE</scope>
    <source>
        <strain evidence="1">JCM 5069</strain>
    </source>
</reference>
<organism evidence="1 2">
    <name type="scientific">Streptomyces sulfonofaciens</name>
    <dbReference type="NCBI Taxonomy" id="68272"/>
    <lineage>
        <taxon>Bacteria</taxon>
        <taxon>Bacillati</taxon>
        <taxon>Actinomycetota</taxon>
        <taxon>Actinomycetes</taxon>
        <taxon>Kitasatosporales</taxon>
        <taxon>Streptomycetaceae</taxon>
        <taxon>Streptomyces</taxon>
    </lineage>
</organism>
<accession>A0A919GI36</accession>
<evidence type="ECO:0000313" key="2">
    <source>
        <dbReference type="Proteomes" id="UP000603708"/>
    </source>
</evidence>
<proteinExistence type="predicted"/>
<sequence>MAPASIPAIIAVPLLASGRDPVVVHPVASYEELLRDCGGRRRIRRGKRVNVAFRCGSGDMTINAGPGGTGAHSGRVRCMAVTTPHHAASRDEAACHADGGEFECWRVWGR</sequence>